<sequence>MLHNAAILGHRTPLEHYDPDSWARVMQVNAMAPFLLTRSLMPVIRESEDASIVFTSSSVGRKGKAYWGAYAVSKFAVEGMMQVLADELDDDDKRIRVNSVNPGATRTAMRALAYPAEDATKNPTPEEIMNVYLYLMGKDSIGVTGQAFNAQGD</sequence>
<dbReference type="Gene3D" id="3.40.50.720">
    <property type="entry name" value="NAD(P)-binding Rossmann-like Domain"/>
    <property type="match status" value="1"/>
</dbReference>
<evidence type="ECO:0000256" key="2">
    <source>
        <dbReference type="ARBA" id="ARBA00023002"/>
    </source>
</evidence>
<keyword evidence="4" id="KW-1185">Reference proteome</keyword>
<name>Q2SE59_HAHCH</name>
<dbReference type="GO" id="GO:0016491">
    <property type="term" value="F:oxidoreductase activity"/>
    <property type="evidence" value="ECO:0007669"/>
    <property type="project" value="UniProtKB-KW"/>
</dbReference>
<dbReference type="HOGENOM" id="CLU_010194_2_12_6"/>
<dbReference type="InterPro" id="IPR020904">
    <property type="entry name" value="Sc_DH/Rdtase_CS"/>
</dbReference>
<dbReference type="AlphaFoldDB" id="Q2SE59"/>
<dbReference type="PRINTS" id="PR00081">
    <property type="entry name" value="GDHRDH"/>
</dbReference>
<dbReference type="Proteomes" id="UP000000238">
    <property type="component" value="Chromosome"/>
</dbReference>
<gene>
    <name evidence="3" type="ordered locus">HCH_04359</name>
</gene>
<evidence type="ECO:0000313" key="4">
    <source>
        <dbReference type="Proteomes" id="UP000000238"/>
    </source>
</evidence>
<dbReference type="STRING" id="349521.HCH_04359"/>
<dbReference type="PANTHER" id="PTHR42901">
    <property type="entry name" value="ALCOHOL DEHYDROGENASE"/>
    <property type="match status" value="1"/>
</dbReference>
<dbReference type="InterPro" id="IPR036291">
    <property type="entry name" value="NAD(P)-bd_dom_sf"/>
</dbReference>
<dbReference type="Pfam" id="PF00106">
    <property type="entry name" value="adh_short"/>
    <property type="match status" value="1"/>
</dbReference>
<dbReference type="EMBL" id="CP000155">
    <property type="protein sequence ID" value="ABC31065.1"/>
    <property type="molecule type" value="Genomic_DNA"/>
</dbReference>
<evidence type="ECO:0000256" key="1">
    <source>
        <dbReference type="ARBA" id="ARBA00006484"/>
    </source>
</evidence>
<dbReference type="PANTHER" id="PTHR42901:SF1">
    <property type="entry name" value="ALCOHOL DEHYDROGENASE"/>
    <property type="match status" value="1"/>
</dbReference>
<protein>
    <submittedName>
        <fullName evidence="3">Short-chain alcohol dehydrogenase-like protein</fullName>
    </submittedName>
</protein>
<dbReference type="eggNOG" id="COG1028">
    <property type="taxonomic scope" value="Bacteria"/>
</dbReference>
<dbReference type="SUPFAM" id="SSF51735">
    <property type="entry name" value="NAD(P)-binding Rossmann-fold domains"/>
    <property type="match status" value="1"/>
</dbReference>
<organism evidence="3 4">
    <name type="scientific">Hahella chejuensis (strain KCTC 2396)</name>
    <dbReference type="NCBI Taxonomy" id="349521"/>
    <lineage>
        <taxon>Bacteria</taxon>
        <taxon>Pseudomonadati</taxon>
        <taxon>Pseudomonadota</taxon>
        <taxon>Gammaproteobacteria</taxon>
        <taxon>Oceanospirillales</taxon>
        <taxon>Hahellaceae</taxon>
        <taxon>Hahella</taxon>
    </lineage>
</organism>
<accession>Q2SE59</accession>
<dbReference type="PROSITE" id="PS00061">
    <property type="entry name" value="ADH_SHORT"/>
    <property type="match status" value="1"/>
</dbReference>
<proteinExistence type="inferred from homology"/>
<evidence type="ECO:0000313" key="3">
    <source>
        <dbReference type="EMBL" id="ABC31065.1"/>
    </source>
</evidence>
<dbReference type="InterPro" id="IPR002347">
    <property type="entry name" value="SDR_fam"/>
</dbReference>
<dbReference type="KEGG" id="hch:HCH_04359"/>
<comment type="similarity">
    <text evidence="1">Belongs to the short-chain dehydrogenases/reductases (SDR) family.</text>
</comment>
<reference evidence="3 4" key="1">
    <citation type="journal article" date="2005" name="Nucleic Acids Res.">
        <title>Genomic blueprint of Hahella chejuensis, a marine microbe producing an algicidal agent.</title>
        <authorList>
            <person name="Jeong H."/>
            <person name="Yim J.H."/>
            <person name="Lee C."/>
            <person name="Choi S.-H."/>
            <person name="Park Y.K."/>
            <person name="Yoon S.H."/>
            <person name="Hur C.-G."/>
            <person name="Kang H.-Y."/>
            <person name="Kim D."/>
            <person name="Lee H.H."/>
            <person name="Park K.H."/>
            <person name="Park S.-H."/>
            <person name="Park H.-S."/>
            <person name="Lee H.K."/>
            <person name="Oh T.K."/>
            <person name="Kim J.F."/>
        </authorList>
    </citation>
    <scope>NUCLEOTIDE SEQUENCE [LARGE SCALE GENOMIC DNA]</scope>
    <source>
        <strain evidence="3 4">KCTC 2396</strain>
    </source>
</reference>
<keyword evidence="2" id="KW-0560">Oxidoreductase</keyword>